<dbReference type="EMBL" id="JACOPR010000003">
    <property type="protein sequence ID" value="MBC5730693.1"/>
    <property type="molecule type" value="Genomic_DNA"/>
</dbReference>
<feature type="domain" description="Baseplate J-like central" evidence="3">
    <location>
        <begin position="191"/>
        <end position="260"/>
    </location>
</feature>
<reference evidence="5 6" key="1">
    <citation type="submission" date="2020-08" db="EMBL/GenBank/DDBJ databases">
        <title>Genome public.</title>
        <authorList>
            <person name="Liu C."/>
            <person name="Sun Q."/>
        </authorList>
    </citation>
    <scope>NUCLEOTIDE SEQUENCE [LARGE SCALE GENOMIC DNA]</scope>
    <source>
        <strain evidence="5 6">New-38</strain>
    </source>
</reference>
<dbReference type="InterPro" id="IPR058530">
    <property type="entry name" value="Baseplate_J-like_C"/>
</dbReference>
<keyword evidence="6" id="KW-1185">Reference proteome</keyword>
<dbReference type="InterPro" id="IPR052399">
    <property type="entry name" value="Phage_Baseplate_Assmbl_Protein"/>
</dbReference>
<evidence type="ECO:0000259" key="4">
    <source>
        <dbReference type="Pfam" id="PF26079"/>
    </source>
</evidence>
<organism evidence="5 6">
    <name type="scientific">Pseudoflavonifractor hominis</name>
    <dbReference type="NCBI Taxonomy" id="2763059"/>
    <lineage>
        <taxon>Bacteria</taxon>
        <taxon>Bacillati</taxon>
        <taxon>Bacillota</taxon>
        <taxon>Clostridia</taxon>
        <taxon>Eubacteriales</taxon>
        <taxon>Oscillospiraceae</taxon>
        <taxon>Pseudoflavonifractor</taxon>
    </lineage>
</organism>
<protein>
    <submittedName>
        <fullName evidence="5">Baseplate J/gp47 family protein</fullName>
    </submittedName>
</protein>
<dbReference type="Pfam" id="PF26078">
    <property type="entry name" value="Baseplate_J_M"/>
    <property type="match status" value="1"/>
</dbReference>
<dbReference type="Proteomes" id="UP000660021">
    <property type="component" value="Unassembled WGS sequence"/>
</dbReference>
<dbReference type="RefSeq" id="WP_186963542.1">
    <property type="nucleotide sequence ID" value="NZ_JACOPR010000003.1"/>
</dbReference>
<evidence type="ECO:0000259" key="2">
    <source>
        <dbReference type="Pfam" id="PF04865"/>
    </source>
</evidence>
<evidence type="ECO:0000256" key="1">
    <source>
        <dbReference type="ARBA" id="ARBA00038087"/>
    </source>
</evidence>
<dbReference type="PANTHER" id="PTHR37829:SF3">
    <property type="entry name" value="PROTEIN JAYE-RELATED"/>
    <property type="match status" value="1"/>
</dbReference>
<feature type="domain" description="Baseplate J-like C-terminal" evidence="4">
    <location>
        <begin position="267"/>
        <end position="347"/>
    </location>
</feature>
<name>A0ABR7HT47_9FIRM</name>
<feature type="domain" description="Baseplate protein J-like barrel" evidence="2">
    <location>
        <begin position="93"/>
        <end position="170"/>
    </location>
</feature>
<dbReference type="InterPro" id="IPR006949">
    <property type="entry name" value="Barrel_Baseplate_J-like"/>
</dbReference>
<dbReference type="Pfam" id="PF04865">
    <property type="entry name" value="Baseplate_J"/>
    <property type="match status" value="1"/>
</dbReference>
<proteinExistence type="inferred from homology"/>
<gene>
    <name evidence="5" type="ORF">H8S34_07570</name>
</gene>
<sequence>MKEMEELYREMLAEFQRLTGTAMTGESDLAVRLYAVAAQVHALYVQSDWVTRQCFPQTATGEWLDQHAQLRGVERREAAAAEGIIRFFLAAAAETGVLIPAGTVCMTAGLIRFETLEDATVPAGSLQVDVPARAVETGSGGNVGAETVTMMALPPVGVSRCSNPQTFTGGSAAETDEELRARVLETFRRMPNGANAAFYEQGAMSFEEVAAAAVLPRSRGVGTVDVVISTRQGLPGEDLLEEVRAYFQLRREIAVDVQVKAPTPREVAVSVQVAPAQGYSMEEAKAGAKAAVESWFDGTRLGQSVLRAELSGRVFSVPAVGNCTVTAPQADVVLQPQELPRLSGVTVEEMP</sequence>
<comment type="caution">
    <text evidence="5">The sequence shown here is derived from an EMBL/GenBank/DDBJ whole genome shotgun (WGS) entry which is preliminary data.</text>
</comment>
<comment type="similarity">
    <text evidence="1">Belongs to the Mu gp47/PBSX XkdT family.</text>
</comment>
<dbReference type="Pfam" id="PF26079">
    <property type="entry name" value="Baseplate_J_C"/>
    <property type="match status" value="1"/>
</dbReference>
<dbReference type="PANTHER" id="PTHR37829">
    <property type="entry name" value="PHAGE-LIKE ELEMENT PBSX PROTEIN XKDT"/>
    <property type="match status" value="1"/>
</dbReference>
<accession>A0ABR7HT47</accession>
<evidence type="ECO:0000259" key="3">
    <source>
        <dbReference type="Pfam" id="PF26078"/>
    </source>
</evidence>
<evidence type="ECO:0000313" key="5">
    <source>
        <dbReference type="EMBL" id="MBC5730693.1"/>
    </source>
</evidence>
<evidence type="ECO:0000313" key="6">
    <source>
        <dbReference type="Proteomes" id="UP000660021"/>
    </source>
</evidence>
<dbReference type="InterPro" id="IPR058531">
    <property type="entry name" value="Baseplate_J_M"/>
</dbReference>